<accession>A0AA42DJ65</accession>
<dbReference type="RefSeq" id="WP_271010664.1">
    <property type="nucleotide sequence ID" value="NZ_JAQIFT010000001.1"/>
</dbReference>
<sequence>MIRTEDKRNQIYNEFDEDSRKNWFDLTQKKILHGIDSLYFTVYLREPYNNVDFFKKLDTYKDLVDGENVYLEDLDLHITSLTFRQYTYCFTKEDNFKIFVAKKVPISNFPPIIVHLSANLLWEVGEYTALEKAYEYVSRLISPHYTVLHVKENRIDYAYHTNYMRDLESFLNVNKLNSMQVSNFTRGRLDFALVGDDKTDFDYIAFGNRTSNNLYLRMYNKTKEVIEKGYKAFFYPIWLKNGLISKYDMYCYEKAFLKKSYRWLTLARLEFYLEFGEDVNIKKRCHGILSGYEKLEHDDLERFANTITPRPTLITNIEYETKRKFYQSLDESMEFLALITNTEYKALDRLFRLMDNKILIHRLLTTDVFRLVDMKDTKHTRKRNKDVLPFWKLLQDLKLTSYSPDSNLVRKYNRDLNIELIKNRIVNSMSSLSLYLNNENEQDILQDTIDFLTLLSENDTQKAFSYKNKKANLLKGKFETLDNLEVRKRFALLDKEDGSYIE</sequence>
<evidence type="ECO:0000313" key="1">
    <source>
        <dbReference type="EMBL" id="MDA3729894.1"/>
    </source>
</evidence>
<dbReference type="Proteomes" id="UP001169242">
    <property type="component" value="Unassembled WGS sequence"/>
</dbReference>
<gene>
    <name evidence="1" type="ORF">PBV87_00005</name>
</gene>
<name>A0AA42DJ65_9FIRM</name>
<organism evidence="1 2">
    <name type="scientific">Holtiella tumoricola</name>
    <dbReference type="NCBI Taxonomy" id="3018743"/>
    <lineage>
        <taxon>Bacteria</taxon>
        <taxon>Bacillati</taxon>
        <taxon>Bacillota</taxon>
        <taxon>Clostridia</taxon>
        <taxon>Lachnospirales</taxon>
        <taxon>Cellulosilyticaceae</taxon>
        <taxon>Holtiella</taxon>
    </lineage>
</organism>
<evidence type="ECO:0000313" key="2">
    <source>
        <dbReference type="Proteomes" id="UP001169242"/>
    </source>
</evidence>
<comment type="caution">
    <text evidence="1">The sequence shown here is derived from an EMBL/GenBank/DDBJ whole genome shotgun (WGS) entry which is preliminary data.</text>
</comment>
<reference evidence="1" key="1">
    <citation type="journal article" date="2023" name="Int. J. Syst. Evol. Microbiol.">
        <title>&lt;i&gt;Holtiella tumoricola&lt;/i&gt; gen. nov. sp. nov., isolated from a human clinical sample.</title>
        <authorList>
            <person name="Allen-Vercoe E."/>
            <person name="Daigneault M.C."/>
            <person name="Vancuren S.J."/>
            <person name="Cochrane K."/>
            <person name="O'Neal L.L."/>
            <person name="Sankaranarayanan K."/>
            <person name="Lawson P.A."/>
        </authorList>
    </citation>
    <scope>NUCLEOTIDE SEQUENCE</scope>
    <source>
        <strain evidence="1">CC70A</strain>
    </source>
</reference>
<keyword evidence="2" id="KW-1185">Reference proteome</keyword>
<dbReference type="AlphaFoldDB" id="A0AA42DJ65"/>
<dbReference type="EMBL" id="JAQIFT010000001">
    <property type="protein sequence ID" value="MDA3729894.1"/>
    <property type="molecule type" value="Genomic_DNA"/>
</dbReference>
<proteinExistence type="predicted"/>
<protein>
    <submittedName>
        <fullName evidence="1">Uncharacterized protein</fullName>
    </submittedName>
</protein>